<accession>A0A1M5QSE0</accession>
<sequence>MTKTAELAAPRSVMALVLREMSSTYGNSPGGYVWAVLQPIGMIVVLSFGFSLLFRTPSLGTSFILFYATGYLPYDMYTQLSQKVGTSIKYSRSMLTYPRVVWLDAILARFVLNFLTLLTVFSIVITGVLLIVNTPTIISLTPILLGISIAALVGLGVGVMNCLLVGLFPVWGIIWKIATRPMFIASGVLFIYEDMGGLVQTILWWNPILHVTGLVRSGFYASYEASYVSLTYCFGLALTLICFGLLFLQANHKQIVNN</sequence>
<evidence type="ECO:0000256" key="10">
    <source>
        <dbReference type="SAM" id="Phobius"/>
    </source>
</evidence>
<feature type="transmembrane region" description="Helical" evidence="10">
    <location>
        <begin position="101"/>
        <end position="131"/>
    </location>
</feature>
<organism evidence="12 13">
    <name type="scientific">Cognatiyoonia sediminum</name>
    <dbReference type="NCBI Taxonomy" id="1508389"/>
    <lineage>
        <taxon>Bacteria</taxon>
        <taxon>Pseudomonadati</taxon>
        <taxon>Pseudomonadota</taxon>
        <taxon>Alphaproteobacteria</taxon>
        <taxon>Rhodobacterales</taxon>
        <taxon>Paracoccaceae</taxon>
        <taxon>Cognatiyoonia</taxon>
    </lineage>
</organism>
<evidence type="ECO:0000256" key="5">
    <source>
        <dbReference type="ARBA" id="ARBA00022597"/>
    </source>
</evidence>
<evidence type="ECO:0000313" key="12">
    <source>
        <dbReference type="EMBL" id="SHH17037.1"/>
    </source>
</evidence>
<dbReference type="GO" id="GO:0043190">
    <property type="term" value="C:ATP-binding cassette (ABC) transporter complex"/>
    <property type="evidence" value="ECO:0007669"/>
    <property type="project" value="InterPro"/>
</dbReference>
<gene>
    <name evidence="12" type="ORF">SAMN05444003_2297</name>
</gene>
<keyword evidence="3" id="KW-0813">Transport</keyword>
<keyword evidence="6 10" id="KW-0812">Transmembrane</keyword>
<keyword evidence="4" id="KW-1003">Cell membrane</keyword>
<evidence type="ECO:0000256" key="3">
    <source>
        <dbReference type="ARBA" id="ARBA00022448"/>
    </source>
</evidence>
<protein>
    <submittedName>
        <fullName evidence="12">Capsular polysaccharide transport system permease protein</fullName>
    </submittedName>
</protein>
<evidence type="ECO:0000256" key="2">
    <source>
        <dbReference type="ARBA" id="ARBA00007783"/>
    </source>
</evidence>
<keyword evidence="8" id="KW-0625">Polysaccharide transport</keyword>
<dbReference type="InterPro" id="IPR013525">
    <property type="entry name" value="ABC2_TM"/>
</dbReference>
<name>A0A1M5QSE0_9RHOB</name>
<keyword evidence="5" id="KW-0762">Sugar transport</keyword>
<dbReference type="InterPro" id="IPR000412">
    <property type="entry name" value="ABC_2_transport"/>
</dbReference>
<evidence type="ECO:0000256" key="9">
    <source>
        <dbReference type="ARBA" id="ARBA00023136"/>
    </source>
</evidence>
<dbReference type="EMBL" id="FQXB01000003">
    <property type="protein sequence ID" value="SHH17037.1"/>
    <property type="molecule type" value="Genomic_DNA"/>
</dbReference>
<comment type="subcellular location">
    <subcellularLocation>
        <location evidence="1">Cell membrane</location>
        <topology evidence="1">Multi-pass membrane protein</topology>
    </subcellularLocation>
</comment>
<dbReference type="RefSeq" id="WP_242649052.1">
    <property type="nucleotide sequence ID" value="NZ_FQXB01000003.1"/>
</dbReference>
<dbReference type="PANTHER" id="PTHR30413">
    <property type="entry name" value="INNER MEMBRANE TRANSPORT PERMEASE"/>
    <property type="match status" value="1"/>
</dbReference>
<evidence type="ECO:0000256" key="7">
    <source>
        <dbReference type="ARBA" id="ARBA00022989"/>
    </source>
</evidence>
<reference evidence="12 13" key="1">
    <citation type="submission" date="2016-11" db="EMBL/GenBank/DDBJ databases">
        <authorList>
            <person name="Jaros S."/>
            <person name="Januszkiewicz K."/>
            <person name="Wedrychowicz H."/>
        </authorList>
    </citation>
    <scope>NUCLEOTIDE SEQUENCE [LARGE SCALE GENOMIC DNA]</scope>
    <source>
        <strain evidence="12 13">DSM 28715</strain>
    </source>
</reference>
<feature type="transmembrane region" description="Helical" evidence="10">
    <location>
        <begin position="143"/>
        <end position="171"/>
    </location>
</feature>
<evidence type="ECO:0000313" key="13">
    <source>
        <dbReference type="Proteomes" id="UP000184074"/>
    </source>
</evidence>
<dbReference type="AlphaFoldDB" id="A0A1M5QSE0"/>
<feature type="transmembrane region" description="Helical" evidence="10">
    <location>
        <begin position="183"/>
        <end position="205"/>
    </location>
</feature>
<feature type="transmembrane region" description="Helical" evidence="10">
    <location>
        <begin position="31"/>
        <end position="54"/>
    </location>
</feature>
<dbReference type="Pfam" id="PF01061">
    <property type="entry name" value="ABC2_membrane"/>
    <property type="match status" value="1"/>
</dbReference>
<evidence type="ECO:0000259" key="11">
    <source>
        <dbReference type="Pfam" id="PF01061"/>
    </source>
</evidence>
<keyword evidence="13" id="KW-1185">Reference proteome</keyword>
<feature type="domain" description="ABC-2 type transporter transmembrane" evidence="11">
    <location>
        <begin position="13"/>
        <end position="220"/>
    </location>
</feature>
<evidence type="ECO:0000256" key="8">
    <source>
        <dbReference type="ARBA" id="ARBA00023047"/>
    </source>
</evidence>
<feature type="transmembrane region" description="Helical" evidence="10">
    <location>
        <begin position="225"/>
        <end position="248"/>
    </location>
</feature>
<dbReference type="PANTHER" id="PTHR30413:SF10">
    <property type="entry name" value="CAPSULE POLYSACCHARIDE EXPORT INNER-MEMBRANE PROTEIN CTRC"/>
    <property type="match status" value="1"/>
</dbReference>
<proteinExistence type="inferred from homology"/>
<keyword evidence="9 10" id="KW-0472">Membrane</keyword>
<dbReference type="PRINTS" id="PR00164">
    <property type="entry name" value="ABC2TRNSPORT"/>
</dbReference>
<evidence type="ECO:0000256" key="4">
    <source>
        <dbReference type="ARBA" id="ARBA00022475"/>
    </source>
</evidence>
<evidence type="ECO:0000256" key="6">
    <source>
        <dbReference type="ARBA" id="ARBA00022692"/>
    </source>
</evidence>
<keyword evidence="7 10" id="KW-1133">Transmembrane helix</keyword>
<evidence type="ECO:0000256" key="1">
    <source>
        <dbReference type="ARBA" id="ARBA00004651"/>
    </source>
</evidence>
<comment type="similarity">
    <text evidence="2">Belongs to the ABC-2 integral membrane protein family.</text>
</comment>
<dbReference type="GO" id="GO:0140359">
    <property type="term" value="F:ABC-type transporter activity"/>
    <property type="evidence" value="ECO:0007669"/>
    <property type="project" value="InterPro"/>
</dbReference>
<dbReference type="GO" id="GO:0015920">
    <property type="term" value="P:lipopolysaccharide transport"/>
    <property type="evidence" value="ECO:0007669"/>
    <property type="project" value="TreeGrafter"/>
</dbReference>
<dbReference type="GO" id="GO:0015774">
    <property type="term" value="P:polysaccharide transport"/>
    <property type="evidence" value="ECO:0007669"/>
    <property type="project" value="UniProtKB-KW"/>
</dbReference>
<dbReference type="STRING" id="1508389.SAMN05444003_2297"/>
<dbReference type="Proteomes" id="UP000184074">
    <property type="component" value="Unassembled WGS sequence"/>
</dbReference>